<sequence length="101" mass="11547">MSLKLGDDKLTICKLAGIKEIPFSAIEKIEPYKDYHSDIRLMGNGGFLGYTGLFRNKELGKYTAFVGNYSQAFYIRTKSGKIYVTSSEQREEIIRQIQLKL</sequence>
<accession>A0ABT0C1J0</accession>
<dbReference type="InterPro" id="IPR027783">
    <property type="entry name" value="Bacterial_PH-related"/>
</dbReference>
<dbReference type="EMBL" id="JAKZMM010000022">
    <property type="protein sequence ID" value="MCJ2380887.1"/>
    <property type="molecule type" value="Genomic_DNA"/>
</dbReference>
<proteinExistence type="predicted"/>
<gene>
    <name evidence="2" type="ORF">MUN53_09745</name>
</gene>
<organism evidence="2 3">
    <name type="scientific">Parabacteroides faecalis</name>
    <dbReference type="NCBI Taxonomy" id="2924040"/>
    <lineage>
        <taxon>Bacteria</taxon>
        <taxon>Pseudomonadati</taxon>
        <taxon>Bacteroidota</taxon>
        <taxon>Bacteroidia</taxon>
        <taxon>Bacteroidales</taxon>
        <taxon>Tannerellaceae</taxon>
        <taxon>Parabacteroides</taxon>
    </lineage>
</organism>
<protein>
    <submittedName>
        <fullName evidence="2">PH domain-containing protein</fullName>
    </submittedName>
</protein>
<dbReference type="RefSeq" id="WP_243325172.1">
    <property type="nucleotide sequence ID" value="NZ_JAKZMM010000022.1"/>
</dbReference>
<evidence type="ECO:0000259" key="1">
    <source>
        <dbReference type="Pfam" id="PF10882"/>
    </source>
</evidence>
<reference evidence="2 3" key="1">
    <citation type="submission" date="2022-03" db="EMBL/GenBank/DDBJ databases">
        <title>Parabacteroides sp. nov. isolated from swine feces.</title>
        <authorList>
            <person name="Bak J.E."/>
        </authorList>
    </citation>
    <scope>NUCLEOTIDE SEQUENCE [LARGE SCALE GENOMIC DNA]</scope>
    <source>
        <strain evidence="2 3">AGMB00274</strain>
    </source>
</reference>
<keyword evidence="3" id="KW-1185">Reference proteome</keyword>
<name>A0ABT0C1J0_9BACT</name>
<dbReference type="Pfam" id="PF10882">
    <property type="entry name" value="bPH_5"/>
    <property type="match status" value="1"/>
</dbReference>
<dbReference type="Proteomes" id="UP001165444">
    <property type="component" value="Unassembled WGS sequence"/>
</dbReference>
<comment type="caution">
    <text evidence="2">The sequence shown here is derived from an EMBL/GenBank/DDBJ whole genome shotgun (WGS) entry which is preliminary data.</text>
</comment>
<evidence type="ECO:0000313" key="2">
    <source>
        <dbReference type="EMBL" id="MCJ2380887.1"/>
    </source>
</evidence>
<evidence type="ECO:0000313" key="3">
    <source>
        <dbReference type="Proteomes" id="UP001165444"/>
    </source>
</evidence>
<feature type="domain" description="Bacterial Pleckstrin homology" evidence="1">
    <location>
        <begin position="3"/>
        <end position="98"/>
    </location>
</feature>